<dbReference type="InterPro" id="IPR001519">
    <property type="entry name" value="Ferritin"/>
</dbReference>
<dbReference type="InterPro" id="IPR009040">
    <property type="entry name" value="Ferritin-like_diiron"/>
</dbReference>
<feature type="binding site" evidence="5">
    <location>
        <position position="135"/>
    </location>
    <ligand>
        <name>Fe cation</name>
        <dbReference type="ChEBI" id="CHEBI:24875"/>
        <label>1</label>
    </ligand>
</feature>
<keyword evidence="4 5" id="KW-0408">Iron</keyword>
<feature type="binding site" evidence="5">
    <location>
        <position position="25"/>
    </location>
    <ligand>
        <name>Fe cation</name>
        <dbReference type="ChEBI" id="CHEBI:24875"/>
        <label>1</label>
    </ligand>
</feature>
<dbReference type="GO" id="GO:0006826">
    <property type="term" value="P:iron ion transport"/>
    <property type="evidence" value="ECO:0007669"/>
    <property type="project" value="InterPro"/>
</dbReference>
<dbReference type="InterPro" id="IPR012347">
    <property type="entry name" value="Ferritin-like"/>
</dbReference>
<dbReference type="SUPFAM" id="SSF47240">
    <property type="entry name" value="Ferritin-like"/>
    <property type="match status" value="1"/>
</dbReference>
<dbReference type="InterPro" id="IPR041719">
    <property type="entry name" value="Ferritin_prok"/>
</dbReference>
<evidence type="ECO:0000256" key="6">
    <source>
        <dbReference type="RuleBase" id="RU361145"/>
    </source>
</evidence>
<dbReference type="Gene3D" id="1.20.1260.10">
    <property type="match status" value="1"/>
</dbReference>
<keyword evidence="2 5" id="KW-0479">Metal-binding</keyword>
<evidence type="ECO:0000256" key="4">
    <source>
        <dbReference type="ARBA" id="ARBA00023004"/>
    </source>
</evidence>
<dbReference type="GO" id="GO:0004322">
    <property type="term" value="F:ferroxidase activity"/>
    <property type="evidence" value="ECO:0007669"/>
    <property type="project" value="TreeGrafter"/>
</dbReference>
<dbReference type="PROSITE" id="PS50905">
    <property type="entry name" value="FERRITIN_LIKE"/>
    <property type="match status" value="1"/>
</dbReference>
<feature type="binding site" evidence="5">
    <location>
        <position position="58"/>
    </location>
    <ligand>
        <name>Fe cation</name>
        <dbReference type="ChEBI" id="CHEBI:24875"/>
        <label>1</label>
    </ligand>
</feature>
<reference evidence="8 9" key="1">
    <citation type="journal article" date="2019" name="Emerg. Microbes Infect.">
        <title>Comprehensive subspecies identification of 175 nontuberculous mycobacteria species based on 7547 genomic profiles.</title>
        <authorList>
            <person name="Matsumoto Y."/>
            <person name="Kinjo T."/>
            <person name="Motooka D."/>
            <person name="Nabeya D."/>
            <person name="Jung N."/>
            <person name="Uechi K."/>
            <person name="Horii T."/>
            <person name="Iida T."/>
            <person name="Fujita J."/>
            <person name="Nakamura S."/>
        </authorList>
    </citation>
    <scope>NUCLEOTIDE SEQUENCE [LARGE SCALE GENOMIC DNA]</scope>
    <source>
        <strain evidence="8 9">JCM 15658</strain>
    </source>
</reference>
<dbReference type="GO" id="GO:0005829">
    <property type="term" value="C:cytosol"/>
    <property type="evidence" value="ECO:0007669"/>
    <property type="project" value="TreeGrafter"/>
</dbReference>
<dbReference type="EMBL" id="AP022617">
    <property type="protein sequence ID" value="BBZ63819.1"/>
    <property type="molecule type" value="Genomic_DNA"/>
</dbReference>
<feature type="binding site" evidence="5">
    <location>
        <position position="102"/>
    </location>
    <ligand>
        <name>Fe cation</name>
        <dbReference type="ChEBI" id="CHEBI:24875"/>
        <label>1</label>
    </ligand>
</feature>
<dbReference type="InterPro" id="IPR008331">
    <property type="entry name" value="Ferritin_DPS_dom"/>
</dbReference>
<dbReference type="InterPro" id="IPR009078">
    <property type="entry name" value="Ferritin-like_SF"/>
</dbReference>
<keyword evidence="9" id="KW-1185">Reference proteome</keyword>
<evidence type="ECO:0000259" key="7">
    <source>
        <dbReference type="PROSITE" id="PS50905"/>
    </source>
</evidence>
<dbReference type="GO" id="GO:0008199">
    <property type="term" value="F:ferric iron binding"/>
    <property type="evidence" value="ECO:0007669"/>
    <property type="project" value="InterPro"/>
</dbReference>
<protein>
    <recommendedName>
        <fullName evidence="6">Ferritin</fullName>
    </recommendedName>
</protein>
<dbReference type="PANTHER" id="PTHR11431">
    <property type="entry name" value="FERRITIN"/>
    <property type="match status" value="1"/>
</dbReference>
<sequence length="184" mass="20414">MAAMTTFGALDTKFHGLLQEQIRSEFTAAQQYIAIAVYFDGADLPQLAKHFYGQSVEERNHAMMLVQYLIDRDVEIEIPGVDEVCNRFDSPRDALALALDLERTVTEQITRLASVAREEGDYLGEQFMQWFLKEQVEEVAQMTTLVRIAERAGANLFHLEDFVARDLSGAGADAAAPRAAGGAL</sequence>
<evidence type="ECO:0000256" key="3">
    <source>
        <dbReference type="ARBA" id="ARBA00023002"/>
    </source>
</evidence>
<dbReference type="Pfam" id="PF00210">
    <property type="entry name" value="Ferritin"/>
    <property type="match status" value="1"/>
</dbReference>
<dbReference type="GO" id="GO:0008198">
    <property type="term" value="F:ferrous iron binding"/>
    <property type="evidence" value="ECO:0007669"/>
    <property type="project" value="TreeGrafter"/>
</dbReference>
<feature type="binding site" evidence="5">
    <location>
        <position position="61"/>
    </location>
    <ligand>
        <name>Fe cation</name>
        <dbReference type="ChEBI" id="CHEBI:24875"/>
        <label>1</label>
    </ligand>
</feature>
<dbReference type="GO" id="GO:0006879">
    <property type="term" value="P:intracellular iron ion homeostasis"/>
    <property type="evidence" value="ECO:0007669"/>
    <property type="project" value="UniProtKB-KW"/>
</dbReference>
<feature type="domain" description="Ferritin-like diiron" evidence="7">
    <location>
        <begin position="8"/>
        <end position="153"/>
    </location>
</feature>
<name>A0AAD1N1H7_MYCMB</name>
<evidence type="ECO:0000313" key="9">
    <source>
        <dbReference type="Proteomes" id="UP000466039"/>
    </source>
</evidence>
<dbReference type="PANTHER" id="PTHR11431:SF127">
    <property type="entry name" value="BACTERIAL NON-HEME FERRITIN"/>
    <property type="match status" value="1"/>
</dbReference>
<keyword evidence="3" id="KW-0560">Oxidoreductase</keyword>
<accession>A0AAD1N1H7</accession>
<evidence type="ECO:0000256" key="5">
    <source>
        <dbReference type="PIRSR" id="PIRSR601519-1"/>
    </source>
</evidence>
<dbReference type="CDD" id="cd01055">
    <property type="entry name" value="Nonheme_Ferritin"/>
    <property type="match status" value="1"/>
</dbReference>
<dbReference type="Proteomes" id="UP000466039">
    <property type="component" value="Chromosome"/>
</dbReference>
<keyword evidence="1 6" id="KW-0409">Iron storage</keyword>
<evidence type="ECO:0000256" key="1">
    <source>
        <dbReference type="ARBA" id="ARBA00022434"/>
    </source>
</evidence>
<evidence type="ECO:0000313" key="8">
    <source>
        <dbReference type="EMBL" id="BBZ63819.1"/>
    </source>
</evidence>
<dbReference type="AlphaFoldDB" id="A0AAD1N1H7"/>
<proteinExistence type="predicted"/>
<evidence type="ECO:0000256" key="2">
    <source>
        <dbReference type="ARBA" id="ARBA00022723"/>
    </source>
</evidence>
<gene>
    <name evidence="8" type="primary">bfrB</name>
    <name evidence="8" type="ORF">MMON_51200</name>
</gene>
<organism evidence="8 9">
    <name type="scientific">Mycolicibacterium monacense</name>
    <name type="common">Mycobacterium monacense</name>
    <dbReference type="NCBI Taxonomy" id="85693"/>
    <lineage>
        <taxon>Bacteria</taxon>
        <taxon>Bacillati</taxon>
        <taxon>Actinomycetota</taxon>
        <taxon>Actinomycetes</taxon>
        <taxon>Mycobacteriales</taxon>
        <taxon>Mycobacteriaceae</taxon>
        <taxon>Mycolicibacterium</taxon>
    </lineage>
</organism>